<dbReference type="OrthoDB" id="5347061at2759"/>
<dbReference type="PANTHER" id="PTHR33112">
    <property type="entry name" value="DOMAIN PROTEIN, PUTATIVE-RELATED"/>
    <property type="match status" value="1"/>
</dbReference>
<evidence type="ECO:0000259" key="2">
    <source>
        <dbReference type="Pfam" id="PF06985"/>
    </source>
</evidence>
<reference evidence="3" key="1">
    <citation type="submission" date="2022-10" db="EMBL/GenBank/DDBJ databases">
        <title>Tapping the CABI collections for fungal endophytes: first genome assemblies for Collariella, Neodidymelliopsis, Ascochyta clinopodiicola, Didymella pomorum, Didymosphaeria variabile, Neocosmospora piperis and Neocucurbitaria cava.</title>
        <authorList>
            <person name="Hill R."/>
        </authorList>
    </citation>
    <scope>NUCLEOTIDE SEQUENCE</scope>
    <source>
        <strain evidence="3">IMI 356815</strain>
    </source>
</reference>
<gene>
    <name evidence="3" type="ORF">N0V89_011098</name>
</gene>
<dbReference type="GeneID" id="80914628"/>
<feature type="region of interest" description="Disordered" evidence="1">
    <location>
        <begin position="381"/>
        <end position="404"/>
    </location>
</feature>
<accession>A0A9W8XCJ4</accession>
<dbReference type="AlphaFoldDB" id="A0A9W8XCJ4"/>
<comment type="caution">
    <text evidence="3">The sequence shown here is derived from an EMBL/GenBank/DDBJ whole genome shotgun (WGS) entry which is preliminary data.</text>
</comment>
<protein>
    <recommendedName>
        <fullName evidence="2">Heterokaryon incompatibility domain-containing protein</fullName>
    </recommendedName>
</protein>
<keyword evidence="4" id="KW-1185">Reference proteome</keyword>
<dbReference type="Proteomes" id="UP001140513">
    <property type="component" value="Unassembled WGS sequence"/>
</dbReference>
<dbReference type="RefSeq" id="XP_056066960.1">
    <property type="nucleotide sequence ID" value="XM_056219833.1"/>
</dbReference>
<proteinExistence type="predicted"/>
<evidence type="ECO:0000313" key="3">
    <source>
        <dbReference type="EMBL" id="KAJ4347160.1"/>
    </source>
</evidence>
<dbReference type="EMBL" id="JAPEUX010000008">
    <property type="protein sequence ID" value="KAJ4347160.1"/>
    <property type="molecule type" value="Genomic_DNA"/>
</dbReference>
<sequence length="668" mass="74588">MALCTDCSGMSFESLLEGHTHLRDARQLLTSSKTCSLCHLIRLALNRDTVKEVGNDFETGYYDRVAEAPLVLYGVFDEEEEHDAVEKAKNGTKLVGIDVHVPLMDDELDITILGVYPTSTSSTVDLIGGRPSLQEAGSEEAMQLITTWMQDCIHSHPRCVRTTSEPKLPTRVLDLSGESIRLVITQDQQDRYAALSHCWGPNPPLMTKTHNIDSHRMGISFGALPKTFQHAVQIVRRIGLRYLWIDSLCIIQDDKSDWEREAIQMGSVYEGAHVTIAATGSSNAYDGCFIPRPKLTDPVPFNIAYQGTSVDAYAALRPESASADLQSNPLADRAWITQEWLLSRRIIHFARGDLRWICRTKSETETGEAFVDTSGTNRIHRALDTKDQKDDSAPGGDPHSKRLESTNAQAEWDFLDEWLDVASSYCRRKLTYQSDKPIALQGIIDVISRQTVLTCFHGLWDFSIHRQLFWFASHTLTRPPTLAHIPSWSWLSTYGTIQHFTQDSSSELAAFADSENRASVRIDDATLHIYAPTLEHGTIEGPYSTDIPAGEIVYSASTIERIKHVQTQMKPYLSRHRGDWSLVCQHSFGLHDKRGAAIGWFSLDTAKLPDGNMVFVPLVLQAASAGSQANFLVLCKEPGREVWLRIGAGELKDASSLAEAEWSLFQVE</sequence>
<evidence type="ECO:0000313" key="4">
    <source>
        <dbReference type="Proteomes" id="UP001140513"/>
    </source>
</evidence>
<evidence type="ECO:0000256" key="1">
    <source>
        <dbReference type="SAM" id="MobiDB-lite"/>
    </source>
</evidence>
<dbReference type="Pfam" id="PF06985">
    <property type="entry name" value="HET"/>
    <property type="match status" value="1"/>
</dbReference>
<dbReference type="PANTHER" id="PTHR33112:SF10">
    <property type="entry name" value="TOL"/>
    <property type="match status" value="1"/>
</dbReference>
<dbReference type="InterPro" id="IPR010730">
    <property type="entry name" value="HET"/>
</dbReference>
<organism evidence="3 4">
    <name type="scientific">Didymosphaeria variabile</name>
    <dbReference type="NCBI Taxonomy" id="1932322"/>
    <lineage>
        <taxon>Eukaryota</taxon>
        <taxon>Fungi</taxon>
        <taxon>Dikarya</taxon>
        <taxon>Ascomycota</taxon>
        <taxon>Pezizomycotina</taxon>
        <taxon>Dothideomycetes</taxon>
        <taxon>Pleosporomycetidae</taxon>
        <taxon>Pleosporales</taxon>
        <taxon>Massarineae</taxon>
        <taxon>Didymosphaeriaceae</taxon>
        <taxon>Didymosphaeria</taxon>
    </lineage>
</organism>
<name>A0A9W8XCJ4_9PLEO</name>
<feature type="domain" description="Heterokaryon incompatibility" evidence="2">
    <location>
        <begin position="192"/>
        <end position="339"/>
    </location>
</feature>